<accession>A0ABQ5U9A9</accession>
<organism evidence="3 4">
    <name type="scientific">Sneathiella chinensis</name>
    <dbReference type="NCBI Taxonomy" id="349750"/>
    <lineage>
        <taxon>Bacteria</taxon>
        <taxon>Pseudomonadati</taxon>
        <taxon>Pseudomonadota</taxon>
        <taxon>Alphaproteobacteria</taxon>
        <taxon>Sneathiellales</taxon>
        <taxon>Sneathiellaceae</taxon>
        <taxon>Sneathiella</taxon>
    </lineage>
</organism>
<keyword evidence="4" id="KW-1185">Reference proteome</keyword>
<dbReference type="PROSITE" id="PS51257">
    <property type="entry name" value="PROKAR_LIPOPROTEIN"/>
    <property type="match status" value="1"/>
</dbReference>
<name>A0ABQ5U9A9_9PROT</name>
<dbReference type="CDD" id="cd14727">
    <property type="entry name" value="ChanN-like"/>
    <property type="match status" value="1"/>
</dbReference>
<dbReference type="Pfam" id="PF04187">
    <property type="entry name" value="Cofac_haem_bdg"/>
    <property type="match status" value="1"/>
</dbReference>
<dbReference type="PIRSF" id="PIRSF020419">
    <property type="entry name" value="Fe_uptake_reg_CjrA_prd"/>
    <property type="match status" value="1"/>
</dbReference>
<evidence type="ECO:0000313" key="4">
    <source>
        <dbReference type="Proteomes" id="UP001161409"/>
    </source>
</evidence>
<feature type="chain" id="PRO_5047479836" description="Haem-binding uptake Tiki superfamily ChaN domain-containing protein" evidence="1">
    <location>
        <begin position="22"/>
        <end position="294"/>
    </location>
</feature>
<reference evidence="3" key="2">
    <citation type="submission" date="2023-01" db="EMBL/GenBank/DDBJ databases">
        <title>Draft genome sequence of Sneathiella chinensis strain NBRC 103408.</title>
        <authorList>
            <person name="Sun Q."/>
            <person name="Mori K."/>
        </authorList>
    </citation>
    <scope>NUCLEOTIDE SEQUENCE</scope>
    <source>
        <strain evidence="3">NBRC 103408</strain>
    </source>
</reference>
<evidence type="ECO:0000313" key="3">
    <source>
        <dbReference type="EMBL" id="GLQ07091.1"/>
    </source>
</evidence>
<dbReference type="RefSeq" id="WP_169561164.1">
    <property type="nucleotide sequence ID" value="NZ_BSNF01000008.1"/>
</dbReference>
<evidence type="ECO:0000256" key="1">
    <source>
        <dbReference type="SAM" id="SignalP"/>
    </source>
</evidence>
<dbReference type="EMBL" id="BSNF01000008">
    <property type="protein sequence ID" value="GLQ07091.1"/>
    <property type="molecule type" value="Genomic_DNA"/>
</dbReference>
<keyword evidence="1" id="KW-0732">Signal</keyword>
<feature type="signal peptide" evidence="1">
    <location>
        <begin position="1"/>
        <end position="21"/>
    </location>
</feature>
<dbReference type="Proteomes" id="UP001161409">
    <property type="component" value="Unassembled WGS sequence"/>
</dbReference>
<protein>
    <recommendedName>
        <fullName evidence="2">Haem-binding uptake Tiki superfamily ChaN domain-containing protein</fullName>
    </recommendedName>
</protein>
<dbReference type="InterPro" id="IPR007314">
    <property type="entry name" value="Cofac_haem-bd_dom"/>
</dbReference>
<evidence type="ECO:0000259" key="2">
    <source>
        <dbReference type="Pfam" id="PF04187"/>
    </source>
</evidence>
<feature type="domain" description="Haem-binding uptake Tiki superfamily ChaN" evidence="2">
    <location>
        <begin position="44"/>
        <end position="235"/>
    </location>
</feature>
<sequence>MKKLHAVLLLFTLVVAMGCSATSSGIDTNDIQNASGDPADLKQVMRDLQGSDYILIGEKHDNPHHHERQLMVLKASVKPGDTVVFEMLNRDQQPTIDAFQSGSLPYAELEQALNWKESGWPNWQYYGPLMRIAVDAGAKVLFGSYPRAELREKMSGATALNTVLPDAALADLRQEIISSHCDLLPAGMIDPMMVMQIAKDDLMKQQMKNARGSGRSFLIAGNGHVRKDRGVPLHLTAMDPAARVFVLGFAEETEKTDAKALVSRYDALWFTAPSPAVDYCESLRKKFGKKPSAN</sequence>
<dbReference type="InterPro" id="IPR016773">
    <property type="entry name" value="Fe3_uptake_reg_CjrA_prd"/>
</dbReference>
<dbReference type="Gene3D" id="3.40.50.11550">
    <property type="match status" value="2"/>
</dbReference>
<comment type="caution">
    <text evidence="3">The sequence shown here is derived from an EMBL/GenBank/DDBJ whole genome shotgun (WGS) entry which is preliminary data.</text>
</comment>
<reference evidence="3" key="1">
    <citation type="journal article" date="2014" name="Int. J. Syst. Evol. Microbiol.">
        <title>Complete genome of a new Firmicutes species belonging to the dominant human colonic microbiota ('Ruminococcus bicirculans') reveals two chromosomes and a selective capacity to utilize plant glucans.</title>
        <authorList>
            <consortium name="NISC Comparative Sequencing Program"/>
            <person name="Wegmann U."/>
            <person name="Louis P."/>
            <person name="Goesmann A."/>
            <person name="Henrissat B."/>
            <person name="Duncan S.H."/>
            <person name="Flint H.J."/>
        </authorList>
    </citation>
    <scope>NUCLEOTIDE SEQUENCE</scope>
    <source>
        <strain evidence="3">NBRC 103408</strain>
    </source>
</reference>
<proteinExistence type="predicted"/>
<dbReference type="SUPFAM" id="SSF159501">
    <property type="entry name" value="EreA/ChaN-like"/>
    <property type="match status" value="1"/>
</dbReference>
<gene>
    <name evidence="3" type="ORF">GCM10007924_23120</name>
</gene>